<reference evidence="7" key="1">
    <citation type="submission" date="2016-06" db="EMBL/GenBank/DDBJ databases">
        <title>NZP2037 Pacbio-Illumina hybrid assembly.</title>
        <authorList>
            <person name="Ramsay J.P."/>
        </authorList>
    </citation>
    <scope>NUCLEOTIDE SEQUENCE [LARGE SCALE GENOMIC DNA]</scope>
    <source>
        <strain evidence="7">R7ANS::ICEMlSym2042</strain>
    </source>
</reference>
<evidence type="ECO:0000313" key="6">
    <source>
        <dbReference type="EMBL" id="OBP82062.1"/>
    </source>
</evidence>
<dbReference type="GO" id="GO:0046872">
    <property type="term" value="F:metal ion binding"/>
    <property type="evidence" value="ECO:0007669"/>
    <property type="project" value="InterPro"/>
</dbReference>
<evidence type="ECO:0000256" key="4">
    <source>
        <dbReference type="PROSITE-ProRule" id="PRU00742"/>
    </source>
</evidence>
<dbReference type="GO" id="GO:0005829">
    <property type="term" value="C:cytosol"/>
    <property type="evidence" value="ECO:0007669"/>
    <property type="project" value="TreeGrafter"/>
</dbReference>
<dbReference type="InterPro" id="IPR001608">
    <property type="entry name" value="Ala_racemase_N"/>
</dbReference>
<dbReference type="PROSITE" id="PS51409">
    <property type="entry name" value="ARGINASE_2"/>
    <property type="match status" value="1"/>
</dbReference>
<dbReference type="OrthoDB" id="504078at2"/>
<dbReference type="GO" id="GO:0016813">
    <property type="term" value="F:hydrolase activity, acting on carbon-nitrogen (but not peptide) bonds, in linear amidines"/>
    <property type="evidence" value="ECO:0007669"/>
    <property type="project" value="UniProtKB-ARBA"/>
</dbReference>
<comment type="caution">
    <text evidence="6">The sequence shown here is derived from an EMBL/GenBank/DDBJ whole genome shotgun (WGS) entry which is preliminary data.</text>
</comment>
<evidence type="ECO:0000259" key="5">
    <source>
        <dbReference type="Pfam" id="PF01168"/>
    </source>
</evidence>
<keyword evidence="2" id="KW-0663">Pyridoxal phosphate</keyword>
<feature type="domain" description="Alanine racemase N-terminal" evidence="5">
    <location>
        <begin position="8"/>
        <end position="224"/>
    </location>
</feature>
<evidence type="ECO:0000256" key="3">
    <source>
        <dbReference type="ARBA" id="ARBA00023235"/>
    </source>
</evidence>
<dbReference type="Gene3D" id="3.40.800.10">
    <property type="entry name" value="Ureohydrolase domain"/>
    <property type="match status" value="1"/>
</dbReference>
<comment type="cofactor">
    <cofactor evidence="1">
        <name>pyridoxal 5'-phosphate</name>
        <dbReference type="ChEBI" id="CHEBI:597326"/>
    </cofactor>
</comment>
<proteinExistence type="inferred from homology"/>
<dbReference type="PANTHER" id="PTHR30511">
    <property type="entry name" value="ALANINE RACEMASE"/>
    <property type="match status" value="1"/>
</dbReference>
<dbReference type="SUPFAM" id="SSF51419">
    <property type="entry name" value="PLP-binding barrel"/>
    <property type="match status" value="1"/>
</dbReference>
<name>A0A1A5IIC4_RHILI</name>
<dbReference type="GeneID" id="66686485"/>
<dbReference type="SUPFAM" id="SSF52768">
    <property type="entry name" value="Arginase/deacetylase"/>
    <property type="match status" value="1"/>
</dbReference>
<dbReference type="InterPro" id="IPR006035">
    <property type="entry name" value="Ureohydrolase"/>
</dbReference>
<gene>
    <name evidence="6" type="ORF">BAE39_00215</name>
</gene>
<dbReference type="EMBL" id="LZTJ01000001">
    <property type="protein sequence ID" value="OBP82062.1"/>
    <property type="molecule type" value="Genomic_DNA"/>
</dbReference>
<evidence type="ECO:0000256" key="1">
    <source>
        <dbReference type="ARBA" id="ARBA00001933"/>
    </source>
</evidence>
<dbReference type="RefSeq" id="WP_032932974.1">
    <property type="nucleotide sequence ID" value="NZ_LZTH01000017.1"/>
</dbReference>
<keyword evidence="3" id="KW-0413">Isomerase</keyword>
<comment type="similarity">
    <text evidence="4">Belongs to the arginase family.</text>
</comment>
<dbReference type="Gene3D" id="3.20.20.10">
    <property type="entry name" value="Alanine racemase"/>
    <property type="match status" value="1"/>
</dbReference>
<dbReference type="InterPro" id="IPR000821">
    <property type="entry name" value="Ala_racemase"/>
</dbReference>
<dbReference type="InterPro" id="IPR029066">
    <property type="entry name" value="PLP-binding_barrel"/>
</dbReference>
<dbReference type="AlphaFoldDB" id="A0A1A5IIC4"/>
<dbReference type="InterPro" id="IPR023696">
    <property type="entry name" value="Ureohydrolase_dom_sf"/>
</dbReference>
<dbReference type="Pfam" id="PF01168">
    <property type="entry name" value="Ala_racemase_N"/>
    <property type="match status" value="1"/>
</dbReference>
<evidence type="ECO:0000256" key="2">
    <source>
        <dbReference type="ARBA" id="ARBA00022898"/>
    </source>
</evidence>
<dbReference type="Pfam" id="PF00491">
    <property type="entry name" value="Arginase"/>
    <property type="match status" value="1"/>
</dbReference>
<protein>
    <submittedName>
        <fullName evidence="6">Alanine racemase</fullName>
    </submittedName>
</protein>
<accession>A0A1A5IIC4</accession>
<organism evidence="6 7">
    <name type="scientific">Rhizobium loti</name>
    <name type="common">Mesorhizobium loti</name>
    <dbReference type="NCBI Taxonomy" id="381"/>
    <lineage>
        <taxon>Bacteria</taxon>
        <taxon>Pseudomonadati</taxon>
        <taxon>Pseudomonadota</taxon>
        <taxon>Alphaproteobacteria</taxon>
        <taxon>Hyphomicrobiales</taxon>
        <taxon>Phyllobacteriaceae</taxon>
        <taxon>Mesorhizobium</taxon>
    </lineage>
</organism>
<evidence type="ECO:0000313" key="7">
    <source>
        <dbReference type="Proteomes" id="UP000093748"/>
    </source>
</evidence>
<dbReference type="CDD" id="cd06815">
    <property type="entry name" value="PLPDE_III_AR_like_1"/>
    <property type="match status" value="1"/>
</dbReference>
<sequence length="608" mass="65227">MSGPQVAIDLGRIERNARTIVDRCALSGIKVFGVTKGMCGMPQVARAMLRGGVAGIAESRFENIRRLRDSGINAPIMLLRSPPMARIEEVVRTVDISLQSELATIREISRIAERMGRVHDIMLMIDLGDLREGIWPSDLIPTVEQILEFKGVRVAGIGTNLGCFGAIMPTPENLGQLVAHAYKTERLSGKSLDWISGGASSSLTLLLEGRLPAGINNLRVGEAILQGGVETFRDVPWAELEPDACRLTSDIIEVKLKPSRPIGESGYDAFGNQPVFPDEGDRLRAIANIGREDVLVEGLTPIAKGIRVLGASSDHLLLDVQDADPRPAVGDRVAFRMNYGAMLLAMTSEYVEKAPMHDVEDFSGRKMVSISAEQGAAGILAREGTGARLEAMNFDVVELADIERPPSGLIRLAAGADRRIAHKALTATARATHSFGLIWIDSIAALMPEDEEGIDLPEGSVLARTLGLDHKAGALQPQLSPENVVIIGLRHADPAEARVLKDSRVSAFTMTDIDAMGMRDLMHEAIRIATSGTQGFHVSYSPTATEFAGWAAGSGGLTVRETHQAMEAIALSGGLLSMDVSGLTADLEPRIATDTVNFVMSAFGKRIL</sequence>
<dbReference type="PRINTS" id="PR00116">
    <property type="entry name" value="ARGINASE"/>
</dbReference>
<dbReference type="GO" id="GO:0030170">
    <property type="term" value="F:pyridoxal phosphate binding"/>
    <property type="evidence" value="ECO:0007669"/>
    <property type="project" value="TreeGrafter"/>
</dbReference>
<dbReference type="Proteomes" id="UP000093748">
    <property type="component" value="Unassembled WGS sequence"/>
</dbReference>
<dbReference type="PANTHER" id="PTHR30511:SF3">
    <property type="entry name" value="LYSINE RACEMASE"/>
    <property type="match status" value="1"/>
</dbReference>
<dbReference type="GO" id="GO:0008784">
    <property type="term" value="F:alanine racemase activity"/>
    <property type="evidence" value="ECO:0007669"/>
    <property type="project" value="TreeGrafter"/>
</dbReference>